<sequence length="136" mass="14667">MRLAHQRCMERKQRPTHPHPLCAAPAWALPFARAMAKAPEHAGETPPPAPGQRQRHVKASSGAGKGTLQYVSALKTTIARAPLTRRAPSRDSYCDRHTVRRAQPPAEHDFNLRKALTISAQSASAPSGPSCPAAIV</sequence>
<gene>
    <name evidence="2" type="ORF">HYPSUDRAFT_212277</name>
</gene>
<feature type="region of interest" description="Disordered" evidence="1">
    <location>
        <begin position="1"/>
        <end position="21"/>
    </location>
</feature>
<proteinExistence type="predicted"/>
<evidence type="ECO:0000313" key="2">
    <source>
        <dbReference type="EMBL" id="KJA27686.1"/>
    </source>
</evidence>
<evidence type="ECO:0000256" key="1">
    <source>
        <dbReference type="SAM" id="MobiDB-lite"/>
    </source>
</evidence>
<keyword evidence="3" id="KW-1185">Reference proteome</keyword>
<dbReference type="AlphaFoldDB" id="A0A0D2PGR9"/>
<organism evidence="2 3">
    <name type="scientific">Hypholoma sublateritium (strain FD-334 SS-4)</name>
    <dbReference type="NCBI Taxonomy" id="945553"/>
    <lineage>
        <taxon>Eukaryota</taxon>
        <taxon>Fungi</taxon>
        <taxon>Dikarya</taxon>
        <taxon>Basidiomycota</taxon>
        <taxon>Agaricomycotina</taxon>
        <taxon>Agaricomycetes</taxon>
        <taxon>Agaricomycetidae</taxon>
        <taxon>Agaricales</taxon>
        <taxon>Agaricineae</taxon>
        <taxon>Strophariaceae</taxon>
        <taxon>Hypholoma</taxon>
    </lineage>
</organism>
<dbReference type="EMBL" id="KN817523">
    <property type="protein sequence ID" value="KJA27686.1"/>
    <property type="molecule type" value="Genomic_DNA"/>
</dbReference>
<reference evidence="3" key="1">
    <citation type="submission" date="2014-04" db="EMBL/GenBank/DDBJ databases">
        <title>Evolutionary Origins and Diversification of the Mycorrhizal Mutualists.</title>
        <authorList>
            <consortium name="DOE Joint Genome Institute"/>
            <consortium name="Mycorrhizal Genomics Consortium"/>
            <person name="Kohler A."/>
            <person name="Kuo A."/>
            <person name="Nagy L.G."/>
            <person name="Floudas D."/>
            <person name="Copeland A."/>
            <person name="Barry K.W."/>
            <person name="Cichocki N."/>
            <person name="Veneault-Fourrey C."/>
            <person name="LaButti K."/>
            <person name="Lindquist E.A."/>
            <person name="Lipzen A."/>
            <person name="Lundell T."/>
            <person name="Morin E."/>
            <person name="Murat C."/>
            <person name="Riley R."/>
            <person name="Ohm R."/>
            <person name="Sun H."/>
            <person name="Tunlid A."/>
            <person name="Henrissat B."/>
            <person name="Grigoriev I.V."/>
            <person name="Hibbett D.S."/>
            <person name="Martin F."/>
        </authorList>
    </citation>
    <scope>NUCLEOTIDE SEQUENCE [LARGE SCALE GENOMIC DNA]</scope>
    <source>
        <strain evidence="3">FD-334 SS-4</strain>
    </source>
</reference>
<evidence type="ECO:0000313" key="3">
    <source>
        <dbReference type="Proteomes" id="UP000054270"/>
    </source>
</evidence>
<feature type="region of interest" description="Disordered" evidence="1">
    <location>
        <begin position="35"/>
        <end position="66"/>
    </location>
</feature>
<dbReference type="Proteomes" id="UP000054270">
    <property type="component" value="Unassembled WGS sequence"/>
</dbReference>
<protein>
    <submittedName>
        <fullName evidence="2">Uncharacterized protein</fullName>
    </submittedName>
</protein>
<name>A0A0D2PGR9_HYPSF</name>
<accession>A0A0D2PGR9</accession>